<proteinExistence type="predicted"/>
<keyword evidence="2" id="KW-1185">Reference proteome</keyword>
<organism evidence="1 2">
    <name type="scientific">Araneus ventricosus</name>
    <name type="common">Orbweaver spider</name>
    <name type="synonym">Epeira ventricosa</name>
    <dbReference type="NCBI Taxonomy" id="182803"/>
    <lineage>
        <taxon>Eukaryota</taxon>
        <taxon>Metazoa</taxon>
        <taxon>Ecdysozoa</taxon>
        <taxon>Arthropoda</taxon>
        <taxon>Chelicerata</taxon>
        <taxon>Arachnida</taxon>
        <taxon>Araneae</taxon>
        <taxon>Araneomorphae</taxon>
        <taxon>Entelegynae</taxon>
        <taxon>Araneoidea</taxon>
        <taxon>Araneidae</taxon>
        <taxon>Araneus</taxon>
    </lineage>
</organism>
<dbReference type="OrthoDB" id="10575433at2759"/>
<gene>
    <name evidence="1" type="ORF">AVEN_96116_1</name>
</gene>
<dbReference type="AlphaFoldDB" id="A0A4Y2TVB0"/>
<accession>A0A4Y2TVB0</accession>
<evidence type="ECO:0000313" key="1">
    <source>
        <dbReference type="EMBL" id="GBO03981.1"/>
    </source>
</evidence>
<dbReference type="EMBL" id="BGPR01031106">
    <property type="protein sequence ID" value="GBO03981.1"/>
    <property type="molecule type" value="Genomic_DNA"/>
</dbReference>
<name>A0A4Y2TVB0_ARAVE</name>
<evidence type="ECO:0000313" key="2">
    <source>
        <dbReference type="Proteomes" id="UP000499080"/>
    </source>
</evidence>
<comment type="caution">
    <text evidence="1">The sequence shown here is derived from an EMBL/GenBank/DDBJ whole genome shotgun (WGS) entry which is preliminary data.</text>
</comment>
<reference evidence="1 2" key="1">
    <citation type="journal article" date="2019" name="Sci. Rep.">
        <title>Orb-weaving spider Araneus ventricosus genome elucidates the spidroin gene catalogue.</title>
        <authorList>
            <person name="Kono N."/>
            <person name="Nakamura H."/>
            <person name="Ohtoshi R."/>
            <person name="Moran D.A.P."/>
            <person name="Shinohara A."/>
            <person name="Yoshida Y."/>
            <person name="Fujiwara M."/>
            <person name="Mori M."/>
            <person name="Tomita M."/>
            <person name="Arakawa K."/>
        </authorList>
    </citation>
    <scope>NUCLEOTIDE SEQUENCE [LARGE SCALE GENOMIC DNA]</scope>
</reference>
<dbReference type="Proteomes" id="UP000499080">
    <property type="component" value="Unassembled WGS sequence"/>
</dbReference>
<sequence>MNRRPIPRLTDAAIMKVAVLLYDELEIKNLSIFVSYDAPTTEWSKLINDKVSKLSLPAPIQNELATITSKVWLLLAKFNAIHRKFASVCQRCQCWQGISQSCPFWISDRLFSEKRIVEGLIRDKRLGVAFRFKLGSEYFIE</sequence>
<protein>
    <submittedName>
        <fullName evidence="1">Uncharacterized protein</fullName>
    </submittedName>
</protein>